<dbReference type="InterPro" id="IPR016161">
    <property type="entry name" value="Ald_DH/histidinol_DH"/>
</dbReference>
<organism evidence="9 10">
    <name type="scientific">Candidatus Danuiimicrobium aquiferis</name>
    <dbReference type="NCBI Taxonomy" id="1801832"/>
    <lineage>
        <taxon>Bacteria</taxon>
        <taxon>Pseudomonadati</taxon>
        <taxon>Candidatus Omnitrophota</taxon>
        <taxon>Candidatus Danuiimicrobium</taxon>
    </lineage>
</organism>
<evidence type="ECO:0000256" key="7">
    <source>
        <dbReference type="HAMAP-Rule" id="MF_00412"/>
    </source>
</evidence>
<name>A0A1G1KRQ9_9BACT</name>
<dbReference type="InterPro" id="IPR016163">
    <property type="entry name" value="Ald_DH_C"/>
</dbReference>
<dbReference type="InterPro" id="IPR015590">
    <property type="entry name" value="Aldehyde_DH_dom"/>
</dbReference>
<evidence type="ECO:0000313" key="10">
    <source>
        <dbReference type="Proteomes" id="UP000178187"/>
    </source>
</evidence>
<dbReference type="NCBIfam" id="TIGR00407">
    <property type="entry name" value="proA"/>
    <property type="match status" value="1"/>
</dbReference>
<evidence type="ECO:0000256" key="3">
    <source>
        <dbReference type="ARBA" id="ARBA00022650"/>
    </source>
</evidence>
<keyword evidence="5 7" id="KW-0560">Oxidoreductase</keyword>
<dbReference type="Gene3D" id="3.40.605.10">
    <property type="entry name" value="Aldehyde Dehydrogenase, Chain A, domain 1"/>
    <property type="match status" value="1"/>
</dbReference>
<comment type="function">
    <text evidence="7">Catalyzes the NADPH-dependent reduction of L-glutamate 5-phosphate into L-glutamate 5-semialdehyde and phosphate. The product spontaneously undergoes cyclization to form 1-pyrroline-5-carboxylate.</text>
</comment>
<dbReference type="FunFam" id="3.40.309.10:FF:000006">
    <property type="entry name" value="Gamma-glutamyl phosphate reductase"/>
    <property type="match status" value="1"/>
</dbReference>
<reference evidence="9 10" key="1">
    <citation type="journal article" date="2016" name="Nat. Commun.">
        <title>Thousands of microbial genomes shed light on interconnected biogeochemical processes in an aquifer system.</title>
        <authorList>
            <person name="Anantharaman K."/>
            <person name="Brown C.T."/>
            <person name="Hug L.A."/>
            <person name="Sharon I."/>
            <person name="Castelle C.J."/>
            <person name="Probst A.J."/>
            <person name="Thomas B.C."/>
            <person name="Singh A."/>
            <person name="Wilkins M.J."/>
            <person name="Karaoz U."/>
            <person name="Brodie E.L."/>
            <person name="Williams K.H."/>
            <person name="Hubbard S.S."/>
            <person name="Banfield J.F."/>
        </authorList>
    </citation>
    <scope>NUCLEOTIDE SEQUENCE [LARGE SCALE GENOMIC DNA]</scope>
</reference>
<dbReference type="NCBIfam" id="NF001221">
    <property type="entry name" value="PRK00197.1"/>
    <property type="match status" value="1"/>
</dbReference>
<evidence type="ECO:0000256" key="5">
    <source>
        <dbReference type="ARBA" id="ARBA00023002"/>
    </source>
</evidence>
<comment type="pathway">
    <text evidence="1 7">Amino-acid biosynthesis; L-proline biosynthesis; L-glutamate 5-semialdehyde from L-glutamate: step 2/2.</text>
</comment>
<dbReference type="Pfam" id="PF00171">
    <property type="entry name" value="Aldedh"/>
    <property type="match status" value="1"/>
</dbReference>
<dbReference type="PANTHER" id="PTHR11063:SF8">
    <property type="entry name" value="DELTA-1-PYRROLINE-5-CARBOXYLATE SYNTHASE"/>
    <property type="match status" value="1"/>
</dbReference>
<evidence type="ECO:0000313" key="9">
    <source>
        <dbReference type="EMBL" id="OGW95621.1"/>
    </source>
</evidence>
<dbReference type="GO" id="GO:0055129">
    <property type="term" value="P:L-proline biosynthetic process"/>
    <property type="evidence" value="ECO:0007669"/>
    <property type="project" value="UniProtKB-UniRule"/>
</dbReference>
<gene>
    <name evidence="7" type="primary">proA</name>
    <name evidence="9" type="ORF">A3G33_11535</name>
</gene>
<accession>A0A1G1KRQ9</accession>
<dbReference type="EC" id="1.2.1.41" evidence="7"/>
<evidence type="ECO:0000256" key="2">
    <source>
        <dbReference type="ARBA" id="ARBA00022605"/>
    </source>
</evidence>
<dbReference type="InterPro" id="IPR020593">
    <property type="entry name" value="G-glutamylP_reductase_CS"/>
</dbReference>
<dbReference type="PIRSF" id="PIRSF000151">
    <property type="entry name" value="GPR"/>
    <property type="match status" value="1"/>
</dbReference>
<dbReference type="HAMAP" id="MF_00412">
    <property type="entry name" value="ProA"/>
    <property type="match status" value="1"/>
</dbReference>
<dbReference type="SUPFAM" id="SSF53720">
    <property type="entry name" value="ALDH-like"/>
    <property type="match status" value="1"/>
</dbReference>
<dbReference type="InterPro" id="IPR016162">
    <property type="entry name" value="Ald_DH_N"/>
</dbReference>
<comment type="subcellular location">
    <subcellularLocation>
        <location evidence="7">Cytoplasm</location>
    </subcellularLocation>
</comment>
<keyword evidence="4 7" id="KW-0521">NADP</keyword>
<dbReference type="InterPro" id="IPR000965">
    <property type="entry name" value="GPR_dom"/>
</dbReference>
<evidence type="ECO:0000256" key="4">
    <source>
        <dbReference type="ARBA" id="ARBA00022857"/>
    </source>
</evidence>
<dbReference type="CDD" id="cd07079">
    <property type="entry name" value="ALDH_F18-19_ProA-GPR"/>
    <property type="match status" value="1"/>
</dbReference>
<dbReference type="InterPro" id="IPR012134">
    <property type="entry name" value="Glu-5-SA_DH"/>
</dbReference>
<dbReference type="AlphaFoldDB" id="A0A1G1KRQ9"/>
<evidence type="ECO:0000259" key="8">
    <source>
        <dbReference type="Pfam" id="PF00171"/>
    </source>
</evidence>
<dbReference type="Proteomes" id="UP000178187">
    <property type="component" value="Unassembled WGS sequence"/>
</dbReference>
<dbReference type="EMBL" id="MHFR01000060">
    <property type="protein sequence ID" value="OGW95621.1"/>
    <property type="molecule type" value="Genomic_DNA"/>
</dbReference>
<keyword evidence="2 7" id="KW-0028">Amino-acid biosynthesis</keyword>
<keyword evidence="3 7" id="KW-0641">Proline biosynthesis</keyword>
<proteinExistence type="inferred from homology"/>
<dbReference type="PROSITE" id="PS01223">
    <property type="entry name" value="PROA"/>
    <property type="match status" value="1"/>
</dbReference>
<comment type="similarity">
    <text evidence="7">Belongs to the gamma-glutamyl phosphate reductase family.</text>
</comment>
<keyword evidence="7" id="KW-0963">Cytoplasm</keyword>
<evidence type="ECO:0000256" key="1">
    <source>
        <dbReference type="ARBA" id="ARBA00004985"/>
    </source>
</evidence>
<dbReference type="GO" id="GO:0005737">
    <property type="term" value="C:cytoplasm"/>
    <property type="evidence" value="ECO:0007669"/>
    <property type="project" value="UniProtKB-SubCell"/>
</dbReference>
<dbReference type="GO" id="GO:0004350">
    <property type="term" value="F:glutamate-5-semialdehyde dehydrogenase activity"/>
    <property type="evidence" value="ECO:0007669"/>
    <property type="project" value="UniProtKB-UniRule"/>
</dbReference>
<dbReference type="Gene3D" id="3.40.309.10">
    <property type="entry name" value="Aldehyde Dehydrogenase, Chain A, domain 2"/>
    <property type="match status" value="1"/>
</dbReference>
<dbReference type="UniPathway" id="UPA00098">
    <property type="reaction ID" value="UER00360"/>
</dbReference>
<dbReference type="GO" id="GO:0050661">
    <property type="term" value="F:NADP binding"/>
    <property type="evidence" value="ECO:0007669"/>
    <property type="project" value="InterPro"/>
</dbReference>
<protein>
    <recommendedName>
        <fullName evidence="7">Gamma-glutamyl phosphate reductase</fullName>
        <shortName evidence="7">GPR</shortName>
        <ecNumber evidence="7">1.2.1.41</ecNumber>
    </recommendedName>
    <alternativeName>
        <fullName evidence="7">Glutamate-5-semialdehyde dehydrogenase</fullName>
    </alternativeName>
    <alternativeName>
        <fullName evidence="7">Glutamyl-gamma-semialdehyde dehydrogenase</fullName>
        <shortName evidence="7">GSA dehydrogenase</shortName>
    </alternativeName>
</protein>
<evidence type="ECO:0000256" key="6">
    <source>
        <dbReference type="ARBA" id="ARBA00049024"/>
    </source>
</evidence>
<feature type="domain" description="Aldehyde dehydrogenase" evidence="8">
    <location>
        <begin position="6"/>
        <end position="283"/>
    </location>
</feature>
<comment type="catalytic activity">
    <reaction evidence="6 7">
        <text>L-glutamate 5-semialdehyde + phosphate + NADP(+) = L-glutamyl 5-phosphate + NADPH + H(+)</text>
        <dbReference type="Rhea" id="RHEA:19541"/>
        <dbReference type="ChEBI" id="CHEBI:15378"/>
        <dbReference type="ChEBI" id="CHEBI:43474"/>
        <dbReference type="ChEBI" id="CHEBI:57783"/>
        <dbReference type="ChEBI" id="CHEBI:58066"/>
        <dbReference type="ChEBI" id="CHEBI:58274"/>
        <dbReference type="ChEBI" id="CHEBI:58349"/>
        <dbReference type="EC" id="1.2.1.41"/>
    </reaction>
</comment>
<dbReference type="PANTHER" id="PTHR11063">
    <property type="entry name" value="GLUTAMATE SEMIALDEHYDE DEHYDROGENASE"/>
    <property type="match status" value="1"/>
</dbReference>
<sequence length="418" mass="46311">MGLRNEMIRCAQAAKGASRVAAELAAKQKNKILSKVAKEMLKQSQAIVRANQKDLAMARARRLTDAAMDRLTLTPDRIKHMAKAVLEVEKLSDPVGRELAAWKRPNGLRISKVSVPLGVILIIYESRPNVTSECASLCLKSGNAVILRGGKESFHSNLAIVRVYEKALRSCGIKASVVSLIQTSDRNAIDELLQLDELINLVIPRGGEALIRRVAENSRIPVVKHYKGICHVYIDREADLEMAKKIAYNAKCQRPGVCNAMETLLVHRDIAEKVLPDLGRIYRNAKCEVRGDALTRKYIPWASKVTEKDWATEYLDLILSIRVVKNMEEAIDHITKYGSAHTDAIVTRNRMAAETFVLKVDSSSVMVNASTRFSDGNEYGFGAEIGISTDKVHARGPMGLEGLMSYKYVVRGNGQVRT</sequence>
<comment type="caution">
    <text evidence="9">The sequence shown here is derived from an EMBL/GenBank/DDBJ whole genome shotgun (WGS) entry which is preliminary data.</text>
</comment>